<dbReference type="RefSeq" id="WP_213237883.1">
    <property type="nucleotide sequence ID" value="NZ_JAHBCL010000029.1"/>
</dbReference>
<dbReference type="InterPro" id="IPR046866">
    <property type="entry name" value="FapA_N"/>
</dbReference>
<gene>
    <name evidence="2" type="ORF">KHM83_15170</name>
</gene>
<evidence type="ECO:0000313" key="2">
    <source>
        <dbReference type="EMBL" id="MBS7528025.1"/>
    </source>
</evidence>
<feature type="domain" description="Flagellar Assembly Protein A N-terminal region" evidence="1">
    <location>
        <begin position="9"/>
        <end position="177"/>
    </location>
</feature>
<organism evidence="2 3">
    <name type="scientific">Fusibacter paucivorans</name>
    <dbReference type="NCBI Taxonomy" id="76009"/>
    <lineage>
        <taxon>Bacteria</taxon>
        <taxon>Bacillati</taxon>
        <taxon>Bacillota</taxon>
        <taxon>Clostridia</taxon>
        <taxon>Eubacteriales</taxon>
        <taxon>Eubacteriales Family XII. Incertae Sedis</taxon>
        <taxon>Fusibacter</taxon>
    </lineage>
</organism>
<accession>A0ABS5PS79</accession>
<dbReference type="Pfam" id="PF20250">
    <property type="entry name" value="FapA_N"/>
    <property type="match status" value="1"/>
</dbReference>
<dbReference type="PANTHER" id="PTHR38032:SF1">
    <property type="entry name" value="RNA-BINDING PROTEIN KHPB N-TERMINAL DOMAIN-CONTAINING PROTEIN"/>
    <property type="match status" value="1"/>
</dbReference>
<keyword evidence="3" id="KW-1185">Reference proteome</keyword>
<dbReference type="InterPro" id="IPR005646">
    <property type="entry name" value="FapA"/>
</dbReference>
<evidence type="ECO:0000313" key="3">
    <source>
        <dbReference type="Proteomes" id="UP000746471"/>
    </source>
</evidence>
<reference evidence="2 3" key="1">
    <citation type="submission" date="2021-05" db="EMBL/GenBank/DDBJ databases">
        <title>Fusibacter ferrireducens sp. nov., an anaerobic, sulfur- and Fe-reducing bacterium isolated from the mangrove sediment.</title>
        <authorList>
            <person name="Qiu D."/>
        </authorList>
    </citation>
    <scope>NUCLEOTIDE SEQUENCE [LARGE SCALE GENOMIC DNA]</scope>
    <source>
        <strain evidence="2 3">DSM 12116</strain>
    </source>
</reference>
<protein>
    <submittedName>
        <fullName evidence="2">DUF342 domain-containing protein</fullName>
    </submittedName>
</protein>
<dbReference type="EMBL" id="JAHBCL010000029">
    <property type="protein sequence ID" value="MBS7528025.1"/>
    <property type="molecule type" value="Genomic_DNA"/>
</dbReference>
<sequence>MGDSTYQLEVKMSDDYYKAFVSFEPETEGVPIKSDDLIKAIKDRNVVFGIKYNVVEDICKQGRTVHSVIIAEGVPHENGLDAVIEFTVDKEKKAKPQILDDGRVDFKNLGYVDVVSAEDVLAVKTPATKGKSGTTVSGRVIRGKDGKDVAFKVGKNVRISQDGLSVISETDGSVIFDGDKISVIKLLELRSDVGVETGNIFFHGQVVVNGNVTTGYSIECDGDVTINGVVEGAAIKSGGNIVISRGVQGMDAASIECNGNLTVNFINSAKINVRGDIETGAIMNSDVNCDGNIHVKGKKGLIVGGEITCKGDIEANTVGSELGVITSVKLGVDMEIIEELKTLSADVKDTMALHDKLDKSLKLLKVKIDQNPEDERSLFMFRKYSASFLELDTQLTEKRQRLKMLNELVNNIRGSSLAARTIYPGTRLKIGSTSYYVKNEMKHTILLKDRGEIVARTN</sequence>
<dbReference type="Proteomes" id="UP000746471">
    <property type="component" value="Unassembled WGS sequence"/>
</dbReference>
<name>A0ABS5PS79_9FIRM</name>
<dbReference type="InterPro" id="IPR046865">
    <property type="entry name" value="FapA_b_solenoid"/>
</dbReference>
<comment type="caution">
    <text evidence="2">The sequence shown here is derived from an EMBL/GenBank/DDBJ whole genome shotgun (WGS) entry which is preliminary data.</text>
</comment>
<dbReference type="PANTHER" id="PTHR38032">
    <property type="entry name" value="POLYMERASE-RELATED"/>
    <property type="match status" value="1"/>
</dbReference>
<evidence type="ECO:0000259" key="1">
    <source>
        <dbReference type="Pfam" id="PF20250"/>
    </source>
</evidence>
<proteinExistence type="predicted"/>
<dbReference type="Pfam" id="PF03961">
    <property type="entry name" value="FapA"/>
    <property type="match status" value="1"/>
</dbReference>